<evidence type="ECO:0000256" key="4">
    <source>
        <dbReference type="ARBA" id="ARBA00023136"/>
    </source>
</evidence>
<keyword evidence="2" id="KW-0812">Transmembrane</keyword>
<evidence type="ECO:0000256" key="3">
    <source>
        <dbReference type="ARBA" id="ARBA00022989"/>
    </source>
</evidence>
<evidence type="ECO:0000256" key="1">
    <source>
        <dbReference type="ARBA" id="ARBA00004167"/>
    </source>
</evidence>
<sequence length="389" mass="41572">MAFRPFSSLRRGAQVVSMDQGQEQDVDLFQKHVADHLLSLLPSSAAAFEPPCQLQPLLTLAFLSKLLDALLSCEEEFLSLLGRTQASLLARSPADRAVADLLDRAVKSLDVCNSVSLSLHSLHHWYRPAVIASSVLLPDRCGEDAPLNRARRALGKLLASSHESSYTATASAGGDWSGSSSRFGNRQIRAFSWGLSKNLSAGRTIPPVLAHLAAPHGGEAGGASAALAVYAMSSLLAFTMWALAAAVPSQDRGSTAPSSPVSPRQHLPWAAAMIELQERITGEWRRRRRGSPAGLLAEFQRVERSMGELMETMGERGAAASRAEEVAARAGELAEACRKLSEGVGPLEKQVREVFHRLVASRAEVIRCVDHTSLAAVAAAPPNPPLTSL</sequence>
<dbReference type="GO" id="GO:0016020">
    <property type="term" value="C:membrane"/>
    <property type="evidence" value="ECO:0007669"/>
    <property type="project" value="UniProtKB-SubCell"/>
</dbReference>
<dbReference type="AlphaFoldDB" id="A0A8J5FZF6"/>
<name>A0A8J5FZF6_ZINOF</name>
<evidence type="ECO:0000313" key="6">
    <source>
        <dbReference type="EMBL" id="KAG6496756.1"/>
    </source>
</evidence>
<evidence type="ECO:0000256" key="5">
    <source>
        <dbReference type="ARBA" id="ARBA00035114"/>
    </source>
</evidence>
<keyword evidence="3" id="KW-1133">Transmembrane helix</keyword>
<evidence type="ECO:0000313" key="7">
    <source>
        <dbReference type="Proteomes" id="UP000734854"/>
    </source>
</evidence>
<organism evidence="6 7">
    <name type="scientific">Zingiber officinale</name>
    <name type="common">Ginger</name>
    <name type="synonym">Amomum zingiber</name>
    <dbReference type="NCBI Taxonomy" id="94328"/>
    <lineage>
        <taxon>Eukaryota</taxon>
        <taxon>Viridiplantae</taxon>
        <taxon>Streptophyta</taxon>
        <taxon>Embryophyta</taxon>
        <taxon>Tracheophyta</taxon>
        <taxon>Spermatophyta</taxon>
        <taxon>Magnoliopsida</taxon>
        <taxon>Liliopsida</taxon>
        <taxon>Zingiberales</taxon>
        <taxon>Zingiberaceae</taxon>
        <taxon>Zingiber</taxon>
    </lineage>
</organism>
<protein>
    <submittedName>
        <fullName evidence="6">Uncharacterized protein</fullName>
    </submittedName>
</protein>
<dbReference type="Pfam" id="PF05633">
    <property type="entry name" value="ROH1-like"/>
    <property type="match status" value="1"/>
</dbReference>
<comment type="caution">
    <text evidence="6">The sequence shown here is derived from an EMBL/GenBank/DDBJ whole genome shotgun (WGS) entry which is preliminary data.</text>
</comment>
<proteinExistence type="inferred from homology"/>
<keyword evidence="4" id="KW-0472">Membrane</keyword>
<evidence type="ECO:0000256" key="2">
    <source>
        <dbReference type="ARBA" id="ARBA00022692"/>
    </source>
</evidence>
<comment type="similarity">
    <text evidence="5">Belongs to the ROH1 family.</text>
</comment>
<gene>
    <name evidence="6" type="ORF">ZIOFF_044628</name>
</gene>
<keyword evidence="7" id="KW-1185">Reference proteome</keyword>
<dbReference type="PANTHER" id="PTHR31509">
    <property type="entry name" value="BPS1-LIKE PROTEIN"/>
    <property type="match status" value="1"/>
</dbReference>
<dbReference type="InterPro" id="IPR008511">
    <property type="entry name" value="ROH1-like"/>
</dbReference>
<accession>A0A8J5FZF6</accession>
<dbReference type="EMBL" id="JACMSC010000012">
    <property type="protein sequence ID" value="KAG6496756.1"/>
    <property type="molecule type" value="Genomic_DNA"/>
</dbReference>
<comment type="subcellular location">
    <subcellularLocation>
        <location evidence="1">Membrane</location>
        <topology evidence="1">Single-pass membrane protein</topology>
    </subcellularLocation>
</comment>
<reference evidence="6 7" key="1">
    <citation type="submission" date="2020-08" db="EMBL/GenBank/DDBJ databases">
        <title>Plant Genome Project.</title>
        <authorList>
            <person name="Zhang R.-G."/>
        </authorList>
    </citation>
    <scope>NUCLEOTIDE SEQUENCE [LARGE SCALE GENOMIC DNA]</scope>
    <source>
        <tissue evidence="6">Rhizome</tissue>
    </source>
</reference>
<dbReference type="Proteomes" id="UP000734854">
    <property type="component" value="Unassembled WGS sequence"/>
</dbReference>